<evidence type="ECO:0000313" key="15">
    <source>
        <dbReference type="Proteomes" id="UP000440578"/>
    </source>
</evidence>
<comment type="caution">
    <text evidence="14">The sequence shown here is derived from an EMBL/GenBank/DDBJ whole genome shotgun (WGS) entry which is preliminary data.</text>
</comment>
<evidence type="ECO:0000256" key="4">
    <source>
        <dbReference type="ARBA" id="ARBA00022679"/>
    </source>
</evidence>
<name>A0A6A4WWG0_AMPAM</name>
<dbReference type="GO" id="GO:0008270">
    <property type="term" value="F:zinc ion binding"/>
    <property type="evidence" value="ECO:0007669"/>
    <property type="project" value="UniProtKB-KW"/>
</dbReference>
<comment type="similarity">
    <text evidence="2">Belongs to the RBR family. Ariadne subfamily.</text>
</comment>
<evidence type="ECO:0000259" key="12">
    <source>
        <dbReference type="PROSITE" id="PS50089"/>
    </source>
</evidence>
<evidence type="ECO:0000256" key="1">
    <source>
        <dbReference type="ARBA" id="ARBA00001798"/>
    </source>
</evidence>
<feature type="compositionally biased region" description="Low complexity" evidence="11">
    <location>
        <begin position="928"/>
        <end position="937"/>
    </location>
</feature>
<feature type="compositionally biased region" description="Pro residues" evidence="11">
    <location>
        <begin position="938"/>
        <end position="948"/>
    </location>
</feature>
<reference evidence="14 15" key="1">
    <citation type="submission" date="2019-07" db="EMBL/GenBank/DDBJ databases">
        <title>Draft genome assembly of a fouling barnacle, Amphibalanus amphitrite (Darwin, 1854): The first reference genome for Thecostraca.</title>
        <authorList>
            <person name="Kim W."/>
        </authorList>
    </citation>
    <scope>NUCLEOTIDE SEQUENCE [LARGE SCALE GENOMIC DNA]</scope>
    <source>
        <strain evidence="14">SNU_AA5</strain>
        <tissue evidence="14">Soma without cirri and trophi</tissue>
    </source>
</reference>
<keyword evidence="5" id="KW-0479">Metal-binding</keyword>
<feature type="region of interest" description="Disordered" evidence="11">
    <location>
        <begin position="688"/>
        <end position="966"/>
    </location>
</feature>
<keyword evidence="15" id="KW-1185">Reference proteome</keyword>
<evidence type="ECO:0000256" key="2">
    <source>
        <dbReference type="ARBA" id="ARBA00005884"/>
    </source>
</evidence>
<dbReference type="InterPro" id="IPR001841">
    <property type="entry name" value="Znf_RING"/>
</dbReference>
<dbReference type="PROSITE" id="PS00518">
    <property type="entry name" value="ZF_RING_1"/>
    <property type="match status" value="1"/>
</dbReference>
<evidence type="ECO:0000313" key="14">
    <source>
        <dbReference type="EMBL" id="KAF0308204.1"/>
    </source>
</evidence>
<comment type="catalytic activity">
    <reaction evidence="1">
        <text>[E2 ubiquitin-conjugating enzyme]-S-ubiquitinyl-L-cysteine + [acceptor protein]-L-lysine = [E2 ubiquitin-conjugating enzyme]-L-cysteine + [acceptor protein]-N(6)-ubiquitinyl-L-lysine.</text>
        <dbReference type="EC" id="2.3.2.31"/>
    </reaction>
</comment>
<dbReference type="Gene3D" id="1.20.120.1750">
    <property type="match status" value="1"/>
</dbReference>
<dbReference type="CDD" id="cd20361">
    <property type="entry name" value="Rcat_RBR_ANKIB1"/>
    <property type="match status" value="1"/>
</dbReference>
<feature type="compositionally biased region" description="Basic and acidic residues" evidence="11">
    <location>
        <begin position="995"/>
        <end position="1004"/>
    </location>
</feature>
<dbReference type="SUPFAM" id="SSF57850">
    <property type="entry name" value="RING/U-box"/>
    <property type="match status" value="2"/>
</dbReference>
<dbReference type="CDD" id="cd20346">
    <property type="entry name" value="BRcat_RBR_ANKIB1"/>
    <property type="match status" value="1"/>
</dbReference>
<feature type="region of interest" description="Disordered" evidence="11">
    <location>
        <begin position="1037"/>
        <end position="1060"/>
    </location>
</feature>
<dbReference type="Proteomes" id="UP000440578">
    <property type="component" value="Unassembled WGS sequence"/>
</dbReference>
<keyword evidence="7 10" id="KW-0863">Zinc-finger</keyword>
<dbReference type="EC" id="2.3.2.31" evidence="3"/>
<evidence type="ECO:0000256" key="9">
    <source>
        <dbReference type="ARBA" id="ARBA00022833"/>
    </source>
</evidence>
<dbReference type="PROSITE" id="PS51873">
    <property type="entry name" value="TRIAD"/>
    <property type="match status" value="1"/>
</dbReference>
<protein>
    <recommendedName>
        <fullName evidence="3">RBR-type E3 ubiquitin transferase</fullName>
        <ecNumber evidence="3">2.3.2.31</ecNumber>
    </recommendedName>
</protein>
<dbReference type="EMBL" id="VIIS01000507">
    <property type="protein sequence ID" value="KAF0308204.1"/>
    <property type="molecule type" value="Genomic_DNA"/>
</dbReference>
<dbReference type="OrthoDB" id="69641at2759"/>
<evidence type="ECO:0000256" key="7">
    <source>
        <dbReference type="ARBA" id="ARBA00022771"/>
    </source>
</evidence>
<proteinExistence type="inferred from homology"/>
<dbReference type="FunFam" id="3.30.40.10:FF:000019">
    <property type="entry name" value="RBR-type E3 ubiquitin transferase"/>
    <property type="match status" value="1"/>
</dbReference>
<feature type="domain" description="RING-type" evidence="13">
    <location>
        <begin position="126"/>
        <end position="370"/>
    </location>
</feature>
<evidence type="ECO:0000256" key="3">
    <source>
        <dbReference type="ARBA" id="ARBA00012251"/>
    </source>
</evidence>
<dbReference type="SMART" id="SM00647">
    <property type="entry name" value="IBR"/>
    <property type="match status" value="2"/>
</dbReference>
<feature type="domain" description="RING-type" evidence="12">
    <location>
        <begin position="130"/>
        <end position="179"/>
    </location>
</feature>
<keyword evidence="8" id="KW-0833">Ubl conjugation pathway</keyword>
<dbReference type="InterPro" id="IPR013083">
    <property type="entry name" value="Znf_RING/FYVE/PHD"/>
</dbReference>
<keyword evidence="4" id="KW-0808">Transferase</keyword>
<dbReference type="AlphaFoldDB" id="A0A6A4WWG0"/>
<organism evidence="14 15">
    <name type="scientific">Amphibalanus amphitrite</name>
    <name type="common">Striped barnacle</name>
    <name type="synonym">Balanus amphitrite</name>
    <dbReference type="NCBI Taxonomy" id="1232801"/>
    <lineage>
        <taxon>Eukaryota</taxon>
        <taxon>Metazoa</taxon>
        <taxon>Ecdysozoa</taxon>
        <taxon>Arthropoda</taxon>
        <taxon>Crustacea</taxon>
        <taxon>Multicrustacea</taxon>
        <taxon>Cirripedia</taxon>
        <taxon>Thoracica</taxon>
        <taxon>Thoracicalcarea</taxon>
        <taxon>Balanomorpha</taxon>
        <taxon>Balanoidea</taxon>
        <taxon>Balanidae</taxon>
        <taxon>Amphibalaninae</taxon>
        <taxon>Amphibalanus</taxon>
    </lineage>
</organism>
<keyword evidence="9" id="KW-0862">Zinc</keyword>
<dbReference type="InterPro" id="IPR017907">
    <property type="entry name" value="Znf_RING_CS"/>
</dbReference>
<feature type="compositionally biased region" description="Basic residues" evidence="11">
    <location>
        <begin position="1042"/>
        <end position="1051"/>
    </location>
</feature>
<dbReference type="GO" id="GO:0061630">
    <property type="term" value="F:ubiquitin protein ligase activity"/>
    <property type="evidence" value="ECO:0007669"/>
    <property type="project" value="UniProtKB-EC"/>
</dbReference>
<feature type="region of interest" description="Disordered" evidence="11">
    <location>
        <begin position="1"/>
        <end position="38"/>
    </location>
</feature>
<evidence type="ECO:0000256" key="5">
    <source>
        <dbReference type="ARBA" id="ARBA00022723"/>
    </source>
</evidence>
<dbReference type="PANTHER" id="PTHR11685">
    <property type="entry name" value="RBR FAMILY RING FINGER AND IBR DOMAIN-CONTAINING"/>
    <property type="match status" value="1"/>
</dbReference>
<dbReference type="InterPro" id="IPR044066">
    <property type="entry name" value="TRIAD_supradom"/>
</dbReference>
<evidence type="ECO:0000256" key="11">
    <source>
        <dbReference type="SAM" id="MobiDB-lite"/>
    </source>
</evidence>
<dbReference type="Gene3D" id="3.30.40.10">
    <property type="entry name" value="Zinc/RING finger domain, C3HC4 (zinc finger)"/>
    <property type="match status" value="1"/>
</dbReference>
<dbReference type="GO" id="GO:0016567">
    <property type="term" value="P:protein ubiquitination"/>
    <property type="evidence" value="ECO:0007669"/>
    <property type="project" value="InterPro"/>
</dbReference>
<evidence type="ECO:0000256" key="10">
    <source>
        <dbReference type="PROSITE-ProRule" id="PRU00175"/>
    </source>
</evidence>
<feature type="compositionally biased region" description="Basic and acidic residues" evidence="11">
    <location>
        <begin position="1"/>
        <end position="10"/>
    </location>
</feature>
<evidence type="ECO:0000256" key="6">
    <source>
        <dbReference type="ARBA" id="ARBA00022737"/>
    </source>
</evidence>
<keyword evidence="6" id="KW-0677">Repeat</keyword>
<feature type="compositionally biased region" description="Low complexity" evidence="11">
    <location>
        <begin position="704"/>
        <end position="732"/>
    </location>
</feature>
<evidence type="ECO:0000256" key="8">
    <source>
        <dbReference type="ARBA" id="ARBA00022786"/>
    </source>
</evidence>
<dbReference type="PROSITE" id="PS50089">
    <property type="entry name" value="ZF_RING_2"/>
    <property type="match status" value="1"/>
</dbReference>
<dbReference type="InterPro" id="IPR047564">
    <property type="entry name" value="Rcat_RBR_ANKIB1"/>
</dbReference>
<dbReference type="Pfam" id="PF22191">
    <property type="entry name" value="IBR_1"/>
    <property type="match status" value="1"/>
</dbReference>
<dbReference type="InterPro" id="IPR002867">
    <property type="entry name" value="IBR_dom"/>
</dbReference>
<evidence type="ECO:0000259" key="13">
    <source>
        <dbReference type="PROSITE" id="PS51873"/>
    </source>
</evidence>
<sequence>MRNRDRRADPSDSINEADGLLESPAAGGEPPPADEPYSGLRAQDLQEAKDQLLVEAADMLHVPLFIADALLRDNDWSKTQLLERWINSPLECCESAGVQAPASLAGGSVVSPLDQKLICADQQDSGLITCDICCDEYPPAETQASTACQHRFCVHCWESYLSVRIRGGDAHHILCPAHDCNFLVPLELIEKLVSREMASRYLQFDIKAFVETNRTIQWCPAAGCGRAVSFPEAERSRIRPRPQLGPGRPPPPVSHAVDCGVGHFFCWECLGEPHPPVDCERWAQWQRKVAEVRPEQLRSTWVETEEAANSLWLVTNSKPCPNCRSPIQKNEGCNHMRCSKCKHDFCWMCLEGWKKHSSATGGYFRCNKLDSQTKVDERHDAKMAEAQMRNKQMQELARFVQLYEKHRLHWDRRLAERPLLGSAAEKMKTLANSSTAAQKGIELEGLRFVDQSLRELQKARLLLSGSYVYAYFMDEVNSYSKNIYEFMQSELEQATESLATVAALPYLKTPMSTIVTATQLVRRKRDEFIQACERGLLPPETPSGVRGHWSRHMSASYGAASQLPPHVVATLSELDPASAYSRDMQTNLSAMYDWPDVDWEDDEDEEEDALSALAARFLSQCRRQGCCRPRARNPRTGATHDYCSLKCSRMDMLGDLMDQGGMMPGGYNMELRIALEMSQLQQLEELNRQRKRSVSESGGATWCASSRDGAGASADQATTSTSAPTSSGYPPAEAAVCCPPQYSDHPRERGRRRSLRPVRSEPGALGADGSGRAPRRSQSLGQLRCQEPADAVLSDNSGESGGGDPADREVSAILSGRPIPPPLPSATRDTASRLSGHLADDESVSSASDGRGRMHIVIQRPALETESSAECESETGIPRSPTLYISGVSISRSPEAAAAAGPTRDCRSPSGALAAPTVTRGRSLSLVPEPAGGEETSPPTPPPAPIVSPLPVGGGALSPSAAGRPSRCSTLSLHLVRVVSPPPPQAELRASKSASDAEKRRDVFRFPVSPSEGQLSCVLHVQESTLSSDDFHEALFLEKSPKGRRKRSKRDRVRDRRPGV</sequence>
<accession>A0A6A4WWG0</accession>
<dbReference type="InterPro" id="IPR031127">
    <property type="entry name" value="E3_UB_ligase_RBR"/>
</dbReference>
<dbReference type="Pfam" id="PF01485">
    <property type="entry name" value="IBR"/>
    <property type="match status" value="1"/>
</dbReference>
<gene>
    <name evidence="14" type="primary">ankib1</name>
    <name evidence="14" type="ORF">FJT64_020546</name>
</gene>
<feature type="region of interest" description="Disordered" evidence="11">
    <location>
        <begin position="979"/>
        <end position="1006"/>
    </location>
</feature>